<dbReference type="Pfam" id="PF01267">
    <property type="entry name" value="F-actin_cap_A"/>
    <property type="match status" value="1"/>
</dbReference>
<evidence type="ECO:0000256" key="5">
    <source>
        <dbReference type="RuleBase" id="RU365077"/>
    </source>
</evidence>
<dbReference type="InterPro" id="IPR002189">
    <property type="entry name" value="CapZ_alpha"/>
</dbReference>
<dbReference type="STRING" id="451379.A0A0N5APY4"/>
<comment type="similarity">
    <text evidence="1 5">Belongs to the F-actin-capping protein alpha subunit family.</text>
</comment>
<dbReference type="GO" id="GO:0008290">
    <property type="term" value="C:F-actin capping protein complex"/>
    <property type="evidence" value="ECO:0007669"/>
    <property type="project" value="UniProtKB-UniRule"/>
</dbReference>
<dbReference type="GO" id="GO:0030036">
    <property type="term" value="P:actin cytoskeleton organization"/>
    <property type="evidence" value="ECO:0007669"/>
    <property type="project" value="TreeGrafter"/>
</dbReference>
<evidence type="ECO:0000256" key="1">
    <source>
        <dbReference type="ARBA" id="ARBA00010479"/>
    </source>
</evidence>
<dbReference type="InterPro" id="IPR037282">
    <property type="entry name" value="CapZ_alpha/beta"/>
</dbReference>
<dbReference type="GO" id="GO:0051016">
    <property type="term" value="P:barbed-end actin filament capping"/>
    <property type="evidence" value="ECO:0007669"/>
    <property type="project" value="UniProtKB-UniRule"/>
</dbReference>
<dbReference type="Gene3D" id="3.30.1140.60">
    <property type="entry name" value="F-actin capping protein, alpha subunit"/>
    <property type="match status" value="1"/>
</dbReference>
<dbReference type="GO" id="GO:0051015">
    <property type="term" value="F:actin filament binding"/>
    <property type="evidence" value="ECO:0007669"/>
    <property type="project" value="TreeGrafter"/>
</dbReference>
<dbReference type="PANTHER" id="PTHR10653">
    <property type="entry name" value="F-ACTIN-CAPPING PROTEIN SUBUNIT ALPHA"/>
    <property type="match status" value="1"/>
</dbReference>
<comment type="function">
    <text evidence="5">F-actin-capping proteins bind in a Ca(2+)-independent manner to the fast growing ends of actin filaments (barbed end) thereby blocking the exchange of subunits at these ends. Unlike other capping proteins (such as gelsolin and severin), these proteins do not sever actin filaments.</text>
</comment>
<organism evidence="6 7">
    <name type="scientific">Syphacia muris</name>
    <dbReference type="NCBI Taxonomy" id="451379"/>
    <lineage>
        <taxon>Eukaryota</taxon>
        <taxon>Metazoa</taxon>
        <taxon>Ecdysozoa</taxon>
        <taxon>Nematoda</taxon>
        <taxon>Chromadorea</taxon>
        <taxon>Rhabditida</taxon>
        <taxon>Spirurina</taxon>
        <taxon>Oxyuridomorpha</taxon>
        <taxon>Oxyuroidea</taxon>
        <taxon>Oxyuridae</taxon>
        <taxon>Syphacia</taxon>
    </lineage>
</organism>
<dbReference type="WBParaSite" id="SMUV_0000672701-mRNA-1">
    <property type="protein sequence ID" value="SMUV_0000672701-mRNA-1"/>
    <property type="gene ID" value="SMUV_0000672701"/>
</dbReference>
<dbReference type="AlphaFoldDB" id="A0A0N5APY4"/>
<dbReference type="GO" id="GO:0030863">
    <property type="term" value="C:cortical cytoskeleton"/>
    <property type="evidence" value="ECO:0007669"/>
    <property type="project" value="TreeGrafter"/>
</dbReference>
<accession>A0A0N5APY4</accession>
<dbReference type="PANTHER" id="PTHR10653:SF0">
    <property type="entry name" value="F-ACTIN-CAPPING PROTEIN SUBUNIT ALPHA"/>
    <property type="match status" value="1"/>
</dbReference>
<evidence type="ECO:0000256" key="2">
    <source>
        <dbReference type="ARBA" id="ARBA00014038"/>
    </source>
</evidence>
<dbReference type="InterPro" id="IPR017865">
    <property type="entry name" value="F-actin_cap_asu_CS"/>
</dbReference>
<evidence type="ECO:0000313" key="6">
    <source>
        <dbReference type="Proteomes" id="UP000046393"/>
    </source>
</evidence>
<reference evidence="7" key="1">
    <citation type="submission" date="2017-02" db="UniProtKB">
        <authorList>
            <consortium name="WormBaseParasite"/>
        </authorList>
    </citation>
    <scope>IDENTIFICATION</scope>
</reference>
<evidence type="ECO:0000256" key="3">
    <source>
        <dbReference type="ARBA" id="ARBA00022467"/>
    </source>
</evidence>
<keyword evidence="3 5" id="KW-0117">Actin capping</keyword>
<dbReference type="PRINTS" id="PR00191">
    <property type="entry name" value="FACTINCAPA"/>
</dbReference>
<dbReference type="PROSITE" id="PS00748">
    <property type="entry name" value="F_ACTIN_CAPPING_A_1"/>
    <property type="match status" value="1"/>
</dbReference>
<proteinExistence type="inferred from homology"/>
<keyword evidence="6" id="KW-1185">Reference proteome</keyword>
<comment type="subunit">
    <text evidence="5">Heterodimer of an alpha and a beta subunit.</text>
</comment>
<keyword evidence="4 5" id="KW-0009">Actin-binding</keyword>
<dbReference type="Proteomes" id="UP000046393">
    <property type="component" value="Unplaced"/>
</dbReference>
<dbReference type="InterPro" id="IPR042276">
    <property type="entry name" value="CapZ_alpha/beta_2"/>
</dbReference>
<sequence length="286" mass="32616">MAANDTQITEAEKIRIASNFLLSAPPGEFNEVFNDVRMLLNDDTLLKEGCAAAFAEYNKEQFMPVKLEGVEKQTLITKYNERPGGKFFDPKSKNTFAYSHLRKEATDLQSESVEDKSTELWRKALQEEADKYIDSHYEGTGIAAIFVNDSTLTLCIESHRFQPKNFWNGRWRSQYVLPVGDGISGTQQLKGIIKVQVHYYEDGNVQLVSTKEVNAKVQISADYAQTAKEIFKVILLEESAYQDAVQENYQQMSNTTFKALRRQLPVTGAKFDWNNTHAYRIVVDLK</sequence>
<name>A0A0N5APY4_9BILA</name>
<evidence type="ECO:0000313" key="7">
    <source>
        <dbReference type="WBParaSite" id="SMUV_0000672701-mRNA-1"/>
    </source>
</evidence>
<dbReference type="SUPFAM" id="SSF90096">
    <property type="entry name" value="Subunits of heterodimeric actin filament capping protein Capz"/>
    <property type="match status" value="1"/>
</dbReference>
<protein>
    <recommendedName>
        <fullName evidence="2 5">F-actin-capping protein subunit alpha</fullName>
    </recommendedName>
</protein>
<dbReference type="FunFam" id="3.90.1150.210:FF:000003">
    <property type="entry name" value="F-actin-capping protein subunit alpha"/>
    <property type="match status" value="1"/>
</dbReference>
<evidence type="ECO:0000256" key="4">
    <source>
        <dbReference type="ARBA" id="ARBA00023203"/>
    </source>
</evidence>
<dbReference type="InterPro" id="IPR042489">
    <property type="entry name" value="CapZ_alpha_1"/>
</dbReference>
<dbReference type="Gene3D" id="3.90.1150.210">
    <property type="entry name" value="F-actin capping protein, beta subunit"/>
    <property type="match status" value="1"/>
</dbReference>